<keyword evidence="10" id="KW-1133">Transmembrane helix</keyword>
<dbReference type="EMBL" id="JBJIAA010000005">
    <property type="protein sequence ID" value="MFL0250197.1"/>
    <property type="molecule type" value="Genomic_DNA"/>
</dbReference>
<dbReference type="Gene3D" id="3.30.565.10">
    <property type="entry name" value="Histidine kinase-like ATPase, C-terminal domain"/>
    <property type="match status" value="1"/>
</dbReference>
<evidence type="ECO:0000256" key="5">
    <source>
        <dbReference type="ARBA" id="ARBA00022741"/>
    </source>
</evidence>
<keyword evidence="5" id="KW-0547">Nucleotide-binding</keyword>
<name>A0ABW8TCQ8_9CLOT</name>
<evidence type="ECO:0000256" key="1">
    <source>
        <dbReference type="ARBA" id="ARBA00000085"/>
    </source>
</evidence>
<keyword evidence="6 12" id="KW-0418">Kinase</keyword>
<gene>
    <name evidence="12" type="ORF">ACJDT4_07155</name>
</gene>
<feature type="transmembrane region" description="Helical" evidence="10">
    <location>
        <begin position="7"/>
        <end position="26"/>
    </location>
</feature>
<keyword evidence="3" id="KW-0597">Phosphoprotein</keyword>
<evidence type="ECO:0000256" key="4">
    <source>
        <dbReference type="ARBA" id="ARBA00022679"/>
    </source>
</evidence>
<feature type="transmembrane region" description="Helical" evidence="10">
    <location>
        <begin position="84"/>
        <end position="114"/>
    </location>
</feature>
<organism evidence="12 13">
    <name type="scientific">Clostridium neuense</name>
    <dbReference type="NCBI Taxonomy" id="1728934"/>
    <lineage>
        <taxon>Bacteria</taxon>
        <taxon>Bacillati</taxon>
        <taxon>Bacillota</taxon>
        <taxon>Clostridia</taxon>
        <taxon>Eubacteriales</taxon>
        <taxon>Clostridiaceae</taxon>
        <taxon>Clostridium</taxon>
    </lineage>
</organism>
<feature type="domain" description="Signal transduction histidine kinase subgroup 3 dimerisation and phosphoacceptor" evidence="11">
    <location>
        <begin position="200"/>
        <end position="262"/>
    </location>
</feature>
<evidence type="ECO:0000256" key="8">
    <source>
        <dbReference type="ARBA" id="ARBA00023012"/>
    </source>
</evidence>
<keyword evidence="4" id="KW-0808">Transferase</keyword>
<dbReference type="InterPro" id="IPR036890">
    <property type="entry name" value="HATPase_C_sf"/>
</dbReference>
<evidence type="ECO:0000313" key="13">
    <source>
        <dbReference type="Proteomes" id="UP001623592"/>
    </source>
</evidence>
<comment type="catalytic activity">
    <reaction evidence="1">
        <text>ATP + protein L-histidine = ADP + protein N-phospho-L-histidine.</text>
        <dbReference type="EC" id="2.7.13.3"/>
    </reaction>
</comment>
<dbReference type="PANTHER" id="PTHR24421:SF10">
    <property type="entry name" value="NITRATE_NITRITE SENSOR PROTEIN NARQ"/>
    <property type="match status" value="1"/>
</dbReference>
<proteinExistence type="predicted"/>
<dbReference type="EC" id="2.7.13.3" evidence="2"/>
<evidence type="ECO:0000256" key="3">
    <source>
        <dbReference type="ARBA" id="ARBA00022553"/>
    </source>
</evidence>
<dbReference type="InterPro" id="IPR011712">
    <property type="entry name" value="Sig_transdc_His_kin_sub3_dim/P"/>
</dbReference>
<keyword evidence="10" id="KW-0812">Transmembrane</keyword>
<keyword evidence="9" id="KW-0175">Coiled coil</keyword>
<dbReference type="CDD" id="cd16917">
    <property type="entry name" value="HATPase_UhpB-NarQ-NarX-like"/>
    <property type="match status" value="1"/>
</dbReference>
<evidence type="ECO:0000313" key="12">
    <source>
        <dbReference type="EMBL" id="MFL0250197.1"/>
    </source>
</evidence>
<evidence type="ECO:0000256" key="9">
    <source>
        <dbReference type="SAM" id="Coils"/>
    </source>
</evidence>
<dbReference type="RefSeq" id="WP_406786863.1">
    <property type="nucleotide sequence ID" value="NZ_JBJIAA010000005.1"/>
</dbReference>
<feature type="transmembrane region" description="Helical" evidence="10">
    <location>
        <begin position="134"/>
        <end position="152"/>
    </location>
</feature>
<keyword evidence="7" id="KW-0067">ATP-binding</keyword>
<feature type="transmembrane region" description="Helical" evidence="10">
    <location>
        <begin position="60"/>
        <end position="78"/>
    </location>
</feature>
<comment type="caution">
    <text evidence="12">The sequence shown here is derived from an EMBL/GenBank/DDBJ whole genome shotgun (WGS) entry which is preliminary data.</text>
</comment>
<evidence type="ECO:0000256" key="10">
    <source>
        <dbReference type="SAM" id="Phobius"/>
    </source>
</evidence>
<keyword evidence="8" id="KW-0902">Two-component regulatory system</keyword>
<dbReference type="Pfam" id="PF07730">
    <property type="entry name" value="HisKA_3"/>
    <property type="match status" value="1"/>
</dbReference>
<evidence type="ECO:0000256" key="7">
    <source>
        <dbReference type="ARBA" id="ARBA00022840"/>
    </source>
</evidence>
<evidence type="ECO:0000256" key="2">
    <source>
        <dbReference type="ARBA" id="ARBA00012438"/>
    </source>
</evidence>
<sequence>MNNKIKNYLVIIAYIILTTGLLVCSIEDIENPWNTMFFSFAIILIFTIRQIIGEGQRKKLYILYVLVQTALIFMLGQIDNGTSFVLFYFVIIYDVIFRVYGIYSLFYSGMLYALTFYINYCKFKGIGIVTVYKLEFYNFVIYFFVVTILYLLKYICNINNKLEAAKDGLSIKNIELEASFEKIREAYRKNEDYIVMDTKNRLAREIHDTVGHTLTTALVEMEASKVLMEEDKKEASNKLTSALEQVRKGLRQVRTSVRALDKSQINYYNEVIELIKNTILHTNVIIRYDIDDFNGEKEIVKRCIFRALQEGISNGIRHGAATAFLFKLKYDKELLRFSLENNGKGLSNFKKGFGLTAMEERVKEANGSLDIFTDIDEGFNIYINFEVDKSLEN</sequence>
<keyword evidence="13" id="KW-1185">Reference proteome</keyword>
<dbReference type="GO" id="GO:0016301">
    <property type="term" value="F:kinase activity"/>
    <property type="evidence" value="ECO:0007669"/>
    <property type="project" value="UniProtKB-KW"/>
</dbReference>
<feature type="coiled-coil region" evidence="9">
    <location>
        <begin position="218"/>
        <end position="245"/>
    </location>
</feature>
<reference evidence="12 13" key="1">
    <citation type="submission" date="2024-11" db="EMBL/GenBank/DDBJ databases">
        <authorList>
            <person name="Heng Y.C."/>
            <person name="Lim A.C.H."/>
            <person name="Lee J.K.Y."/>
            <person name="Kittelmann S."/>
        </authorList>
    </citation>
    <scope>NUCLEOTIDE SEQUENCE [LARGE SCALE GENOMIC DNA]</scope>
    <source>
        <strain evidence="12 13">WILCCON 0114</strain>
    </source>
</reference>
<dbReference type="PANTHER" id="PTHR24421">
    <property type="entry name" value="NITRATE/NITRITE SENSOR PROTEIN NARX-RELATED"/>
    <property type="match status" value="1"/>
</dbReference>
<evidence type="ECO:0000256" key="6">
    <source>
        <dbReference type="ARBA" id="ARBA00022777"/>
    </source>
</evidence>
<evidence type="ECO:0000259" key="11">
    <source>
        <dbReference type="Pfam" id="PF07730"/>
    </source>
</evidence>
<feature type="transmembrane region" description="Helical" evidence="10">
    <location>
        <begin position="32"/>
        <end position="48"/>
    </location>
</feature>
<dbReference type="SUPFAM" id="SSF55874">
    <property type="entry name" value="ATPase domain of HSP90 chaperone/DNA topoisomerase II/histidine kinase"/>
    <property type="match status" value="1"/>
</dbReference>
<accession>A0ABW8TCQ8</accession>
<protein>
    <recommendedName>
        <fullName evidence="2">histidine kinase</fullName>
        <ecNumber evidence="2">2.7.13.3</ecNumber>
    </recommendedName>
</protein>
<dbReference type="Proteomes" id="UP001623592">
    <property type="component" value="Unassembled WGS sequence"/>
</dbReference>
<dbReference type="Gene3D" id="1.20.5.1930">
    <property type="match status" value="1"/>
</dbReference>
<dbReference type="InterPro" id="IPR050482">
    <property type="entry name" value="Sensor_HK_TwoCompSys"/>
</dbReference>
<keyword evidence="10" id="KW-0472">Membrane</keyword>